<dbReference type="EMBL" id="JACHGY010000001">
    <property type="protein sequence ID" value="MBB6430115.1"/>
    <property type="molecule type" value="Genomic_DNA"/>
</dbReference>
<dbReference type="Pfam" id="PF07589">
    <property type="entry name" value="PEP-CTERM"/>
    <property type="match status" value="1"/>
</dbReference>
<feature type="signal peptide" evidence="1">
    <location>
        <begin position="1"/>
        <end position="36"/>
    </location>
</feature>
<proteinExistence type="predicted"/>
<sequence>MKNRSLSLSPFRTMVRLSQALALAFALLVFTQTASAQVLPGYSVGTGANTSYLVLDFGFVGGNAYEFSYSYDGTATGEDLLLALDSDGSLVVDRQFFDFGGGPSIFVNGFSFDGFSEIPVFEGSQGESWSYWVSDTTPLVPSDWTSSSVGSTDRVLANGSYDGFTLNVSPFNGGGFSPTNDPPAVVPEPAALVLLGSGVLLGCVRRQRRD</sequence>
<keyword evidence="1" id="KW-0732">Signal</keyword>
<keyword evidence="4" id="KW-1185">Reference proteome</keyword>
<dbReference type="NCBIfam" id="TIGR02595">
    <property type="entry name" value="PEP_CTERM"/>
    <property type="match status" value="1"/>
</dbReference>
<evidence type="ECO:0000259" key="2">
    <source>
        <dbReference type="Pfam" id="PF07589"/>
    </source>
</evidence>
<dbReference type="AlphaFoldDB" id="A0A7X0H6D4"/>
<dbReference type="RefSeq" id="WP_184677653.1">
    <property type="nucleotide sequence ID" value="NZ_JACHGY010000001.1"/>
</dbReference>
<name>A0A7X0H6D4_9BACT</name>
<accession>A0A7X0H6D4</accession>
<gene>
    <name evidence="3" type="ORF">HNQ40_001921</name>
</gene>
<organism evidence="3 4">
    <name type="scientific">Algisphaera agarilytica</name>
    <dbReference type="NCBI Taxonomy" id="1385975"/>
    <lineage>
        <taxon>Bacteria</taxon>
        <taxon>Pseudomonadati</taxon>
        <taxon>Planctomycetota</taxon>
        <taxon>Phycisphaerae</taxon>
        <taxon>Phycisphaerales</taxon>
        <taxon>Phycisphaeraceae</taxon>
        <taxon>Algisphaera</taxon>
    </lineage>
</organism>
<reference evidence="3 4" key="1">
    <citation type="submission" date="2020-08" db="EMBL/GenBank/DDBJ databases">
        <title>Genomic Encyclopedia of Type Strains, Phase IV (KMG-IV): sequencing the most valuable type-strain genomes for metagenomic binning, comparative biology and taxonomic classification.</title>
        <authorList>
            <person name="Goeker M."/>
        </authorList>
    </citation>
    <scope>NUCLEOTIDE SEQUENCE [LARGE SCALE GENOMIC DNA]</scope>
    <source>
        <strain evidence="3 4">DSM 103725</strain>
    </source>
</reference>
<feature type="domain" description="Ice-binding protein C-terminal" evidence="2">
    <location>
        <begin position="186"/>
        <end position="208"/>
    </location>
</feature>
<evidence type="ECO:0000256" key="1">
    <source>
        <dbReference type="SAM" id="SignalP"/>
    </source>
</evidence>
<evidence type="ECO:0000313" key="3">
    <source>
        <dbReference type="EMBL" id="MBB6430115.1"/>
    </source>
</evidence>
<feature type="chain" id="PRO_5031264894" description="Ice-binding protein C-terminal domain-containing protein" evidence="1">
    <location>
        <begin position="37"/>
        <end position="210"/>
    </location>
</feature>
<evidence type="ECO:0000313" key="4">
    <source>
        <dbReference type="Proteomes" id="UP000541810"/>
    </source>
</evidence>
<dbReference type="Proteomes" id="UP000541810">
    <property type="component" value="Unassembled WGS sequence"/>
</dbReference>
<comment type="caution">
    <text evidence="3">The sequence shown here is derived from an EMBL/GenBank/DDBJ whole genome shotgun (WGS) entry which is preliminary data.</text>
</comment>
<protein>
    <recommendedName>
        <fullName evidence="2">Ice-binding protein C-terminal domain-containing protein</fullName>
    </recommendedName>
</protein>
<dbReference type="InterPro" id="IPR013424">
    <property type="entry name" value="Ice-binding_C"/>
</dbReference>